<gene>
    <name evidence="2" type="ORF">CPBP_01223</name>
</gene>
<dbReference type="PANTHER" id="PTHR38468:SF1">
    <property type="entry name" value="SLL0939 PROTEIN"/>
    <property type="match status" value="1"/>
</dbReference>
<evidence type="ECO:0000313" key="2">
    <source>
        <dbReference type="EMBL" id="QOL20429.1"/>
    </source>
</evidence>
<evidence type="ECO:0000313" key="3">
    <source>
        <dbReference type="Proteomes" id="UP000594001"/>
    </source>
</evidence>
<dbReference type="AlphaFoldDB" id="A0A7L9RVA7"/>
<organism evidence="2 3">
    <name type="scientific">Candidatus Bodocaedibacter vickermanii</name>
    <dbReference type="NCBI Taxonomy" id="2741701"/>
    <lineage>
        <taxon>Bacteria</taxon>
        <taxon>Pseudomonadati</taxon>
        <taxon>Pseudomonadota</taxon>
        <taxon>Alphaproteobacteria</taxon>
        <taxon>Holosporales</taxon>
        <taxon>Candidatus Paracaedibacteraceae</taxon>
        <taxon>Candidatus Bodocaedibacter</taxon>
    </lineage>
</organism>
<dbReference type="KEGG" id="pbal:CPBP_01223"/>
<dbReference type="Pfam" id="PF07784">
    <property type="entry name" value="DUF1622"/>
    <property type="match status" value="1"/>
</dbReference>
<keyword evidence="3" id="KW-1185">Reference proteome</keyword>
<evidence type="ECO:0000256" key="1">
    <source>
        <dbReference type="SAM" id="Phobius"/>
    </source>
</evidence>
<accession>A0A7L9RVA7</accession>
<protein>
    <submittedName>
        <fullName evidence="2">DUF1622 domain-containing protein</fullName>
    </submittedName>
</protein>
<sequence length="145" mass="16802">MTFTERLNALYDYLEPLISILDFASVSIILWGFLMGFLRFIYIEFFHRDGKFIQYQELRRSVGIYIILGLEFMIVADLLETIKGPRTHDTFIFLGSIVVIRTVISYFLGKEMKEAEEEEKEFSPGLKGLSFSKAPVEETKPVKKA</sequence>
<feature type="transmembrane region" description="Helical" evidence="1">
    <location>
        <begin position="20"/>
        <end position="42"/>
    </location>
</feature>
<reference evidence="2 3" key="1">
    <citation type="submission" date="2020-06" db="EMBL/GenBank/DDBJ databases">
        <title>The endosymbiont of the kinetoplastid Bodo saltans is a Paracaedibacter-like alpha-proteobacterium possessing a putative toxin-antitoxin system.</title>
        <authorList>
            <person name="Midha S."/>
            <person name="Rigden D.J."/>
            <person name="Siozios S."/>
            <person name="Hurst G.D.D."/>
            <person name="Jackson A.P."/>
        </authorList>
    </citation>
    <scope>NUCLEOTIDE SEQUENCE [LARGE SCALE GENOMIC DNA]</scope>
    <source>
        <strain evidence="2">Lake Konstanz</strain>
    </source>
</reference>
<dbReference type="RefSeq" id="WP_350331976.1">
    <property type="nucleotide sequence ID" value="NZ_CP054719.1"/>
</dbReference>
<dbReference type="PANTHER" id="PTHR38468">
    <property type="entry name" value="SLL0939 PROTEIN"/>
    <property type="match status" value="1"/>
</dbReference>
<feature type="transmembrane region" description="Helical" evidence="1">
    <location>
        <begin position="91"/>
        <end position="109"/>
    </location>
</feature>
<keyword evidence="1" id="KW-1133">Transmembrane helix</keyword>
<proteinExistence type="predicted"/>
<feature type="transmembrane region" description="Helical" evidence="1">
    <location>
        <begin position="62"/>
        <end position="79"/>
    </location>
</feature>
<name>A0A7L9RVA7_9PROT</name>
<dbReference type="Proteomes" id="UP000594001">
    <property type="component" value="Chromosome"/>
</dbReference>
<keyword evidence="1" id="KW-0472">Membrane</keyword>
<dbReference type="EMBL" id="CP054719">
    <property type="protein sequence ID" value="QOL20429.1"/>
    <property type="molecule type" value="Genomic_DNA"/>
</dbReference>
<dbReference type="InterPro" id="IPR012427">
    <property type="entry name" value="DUF1622"/>
</dbReference>
<keyword evidence="1" id="KW-0812">Transmembrane</keyword>